<proteinExistence type="predicted"/>
<evidence type="ECO:0000313" key="3">
    <source>
        <dbReference type="Proteomes" id="UP001420932"/>
    </source>
</evidence>
<name>A0AAP0E340_9MAGN</name>
<accession>A0AAP0E340</accession>
<dbReference type="Proteomes" id="UP001420932">
    <property type="component" value="Unassembled WGS sequence"/>
</dbReference>
<gene>
    <name evidence="2" type="ORF">Syun_031784</name>
</gene>
<organism evidence="2 3">
    <name type="scientific">Stephania yunnanensis</name>
    <dbReference type="NCBI Taxonomy" id="152371"/>
    <lineage>
        <taxon>Eukaryota</taxon>
        <taxon>Viridiplantae</taxon>
        <taxon>Streptophyta</taxon>
        <taxon>Embryophyta</taxon>
        <taxon>Tracheophyta</taxon>
        <taxon>Spermatophyta</taxon>
        <taxon>Magnoliopsida</taxon>
        <taxon>Ranunculales</taxon>
        <taxon>Menispermaceae</taxon>
        <taxon>Menispermoideae</taxon>
        <taxon>Cissampelideae</taxon>
        <taxon>Stephania</taxon>
    </lineage>
</organism>
<dbReference type="AlphaFoldDB" id="A0AAP0E340"/>
<reference evidence="2 3" key="1">
    <citation type="submission" date="2024-01" db="EMBL/GenBank/DDBJ databases">
        <title>Genome assemblies of Stephania.</title>
        <authorList>
            <person name="Yang L."/>
        </authorList>
    </citation>
    <scope>NUCLEOTIDE SEQUENCE [LARGE SCALE GENOMIC DNA]</scope>
    <source>
        <strain evidence="2">YNDBR</strain>
        <tissue evidence="2">Leaf</tissue>
    </source>
</reference>
<sequence length="51" mass="5641">MLGHLEMLRDSRQGNINCLPSTPKTQSSKLGISRRTRVLTEGNKVAFALIT</sequence>
<dbReference type="EMBL" id="JBBNAF010000044">
    <property type="protein sequence ID" value="KAK9081864.1"/>
    <property type="molecule type" value="Genomic_DNA"/>
</dbReference>
<evidence type="ECO:0000313" key="2">
    <source>
        <dbReference type="EMBL" id="KAK9081864.1"/>
    </source>
</evidence>
<comment type="caution">
    <text evidence="2">The sequence shown here is derived from an EMBL/GenBank/DDBJ whole genome shotgun (WGS) entry which is preliminary data.</text>
</comment>
<feature type="region of interest" description="Disordered" evidence="1">
    <location>
        <begin position="13"/>
        <end position="32"/>
    </location>
</feature>
<feature type="compositionally biased region" description="Polar residues" evidence="1">
    <location>
        <begin position="13"/>
        <end position="30"/>
    </location>
</feature>
<keyword evidence="3" id="KW-1185">Reference proteome</keyword>
<evidence type="ECO:0000256" key="1">
    <source>
        <dbReference type="SAM" id="MobiDB-lite"/>
    </source>
</evidence>
<protein>
    <submittedName>
        <fullName evidence="2">Uncharacterized protein</fullName>
    </submittedName>
</protein>